<accession>A0A8S8ZFX6</accession>
<evidence type="ECO:0000256" key="1">
    <source>
        <dbReference type="SAM" id="MobiDB-lite"/>
    </source>
</evidence>
<dbReference type="EMBL" id="NMPR01000250">
    <property type="protein sequence ID" value="KAA8624183.1"/>
    <property type="molecule type" value="Genomic_DNA"/>
</dbReference>
<proteinExistence type="predicted"/>
<dbReference type="AlphaFoldDB" id="A0A8S8ZFX6"/>
<evidence type="ECO:0008006" key="4">
    <source>
        <dbReference type="Google" id="ProtNLM"/>
    </source>
</evidence>
<reference evidence="2 3" key="1">
    <citation type="submission" date="2017-07" db="EMBL/GenBank/DDBJ databases">
        <title>Genome sequence of the Sordaria macrospora wild type strain R19027.</title>
        <authorList>
            <person name="Nowrousian M."/>
            <person name="Teichert I."/>
            <person name="Kueck U."/>
        </authorList>
    </citation>
    <scope>NUCLEOTIDE SEQUENCE [LARGE SCALE GENOMIC DNA]</scope>
    <source>
        <strain evidence="2 3">R19027</strain>
        <tissue evidence="2">Mycelium</tissue>
    </source>
</reference>
<protein>
    <recommendedName>
        <fullName evidence="4">SAP domain-containing protein</fullName>
    </recommendedName>
</protein>
<feature type="region of interest" description="Disordered" evidence="1">
    <location>
        <begin position="181"/>
        <end position="222"/>
    </location>
</feature>
<gene>
    <name evidence="2" type="ORF">SMACR_09333</name>
</gene>
<feature type="compositionally biased region" description="Polar residues" evidence="1">
    <location>
        <begin position="183"/>
        <end position="211"/>
    </location>
</feature>
<name>A0A8S8ZFX6_SORMA</name>
<comment type="caution">
    <text evidence="2">The sequence shown here is derived from an EMBL/GenBank/DDBJ whole genome shotgun (WGS) entry which is preliminary data.</text>
</comment>
<sequence>MERITADWLPDDAPWRKIKKDALIKKCARRKLPVDGSQSALQQRLLNYQQANITEVRQTSWRVNPSGPDETDYKRSGKQPLPIRGVYYVSNSRGGFTMVFIFGHPRPFGGFSNVPVYFNNKPTARVRYPAALALEKHFERPQVSPAVAIPEPVPTSGLVPVSIKASPGSHRLVTDAIQPSVEAASSNSMQQRTAPQEPQSAAPQRCTSTPLPGNPAQIWLER</sequence>
<dbReference type="Proteomes" id="UP000433876">
    <property type="component" value="Unassembled WGS sequence"/>
</dbReference>
<dbReference type="VEuPathDB" id="FungiDB:SMAC_09333"/>
<organism evidence="2 3">
    <name type="scientific">Sordaria macrospora</name>
    <dbReference type="NCBI Taxonomy" id="5147"/>
    <lineage>
        <taxon>Eukaryota</taxon>
        <taxon>Fungi</taxon>
        <taxon>Dikarya</taxon>
        <taxon>Ascomycota</taxon>
        <taxon>Pezizomycotina</taxon>
        <taxon>Sordariomycetes</taxon>
        <taxon>Sordariomycetidae</taxon>
        <taxon>Sordariales</taxon>
        <taxon>Sordariaceae</taxon>
        <taxon>Sordaria</taxon>
    </lineage>
</organism>
<evidence type="ECO:0000313" key="3">
    <source>
        <dbReference type="Proteomes" id="UP000433876"/>
    </source>
</evidence>
<evidence type="ECO:0000313" key="2">
    <source>
        <dbReference type="EMBL" id="KAA8624183.1"/>
    </source>
</evidence>